<dbReference type="InterPro" id="IPR008111">
    <property type="entry name" value="RNA-bd_8"/>
</dbReference>
<dbReference type="GO" id="GO:0005634">
    <property type="term" value="C:nucleus"/>
    <property type="evidence" value="ECO:0007669"/>
    <property type="project" value="InterPro"/>
</dbReference>
<dbReference type="GO" id="GO:0005737">
    <property type="term" value="C:cytoplasm"/>
    <property type="evidence" value="ECO:0007669"/>
    <property type="project" value="InterPro"/>
</dbReference>
<dbReference type="PROSITE" id="PS50102">
    <property type="entry name" value="RRM"/>
    <property type="match status" value="1"/>
</dbReference>
<evidence type="ECO:0000256" key="1">
    <source>
        <dbReference type="PROSITE-ProRule" id="PRU00176"/>
    </source>
</evidence>
<dbReference type="GO" id="GO:0006396">
    <property type="term" value="P:RNA processing"/>
    <property type="evidence" value="ECO:0007669"/>
    <property type="project" value="InterPro"/>
</dbReference>
<evidence type="ECO:0000259" key="2">
    <source>
        <dbReference type="PROSITE" id="PS50102"/>
    </source>
</evidence>
<dbReference type="PRINTS" id="PR01738">
    <property type="entry name" value="RNABINDINGM8"/>
</dbReference>
<evidence type="ECO:0000313" key="4">
    <source>
        <dbReference type="Proteomes" id="UP000198406"/>
    </source>
</evidence>
<dbReference type="Gene3D" id="3.30.70.330">
    <property type="match status" value="1"/>
</dbReference>
<dbReference type="InterPro" id="IPR012677">
    <property type="entry name" value="Nucleotide-bd_a/b_plait_sf"/>
</dbReference>
<dbReference type="InParanoid" id="A0A1Z5JQQ6"/>
<protein>
    <submittedName>
        <fullName evidence="3">RNA-binding protein 8A</fullName>
    </submittedName>
</protein>
<reference evidence="3 4" key="1">
    <citation type="journal article" date="2015" name="Plant Cell">
        <title>Oil accumulation by the oleaginous diatom Fistulifera solaris as revealed by the genome and transcriptome.</title>
        <authorList>
            <person name="Tanaka T."/>
            <person name="Maeda Y."/>
            <person name="Veluchamy A."/>
            <person name="Tanaka M."/>
            <person name="Abida H."/>
            <person name="Marechal E."/>
            <person name="Bowler C."/>
            <person name="Muto M."/>
            <person name="Sunaga Y."/>
            <person name="Tanaka M."/>
            <person name="Yoshino T."/>
            <person name="Taniguchi T."/>
            <person name="Fukuda Y."/>
            <person name="Nemoto M."/>
            <person name="Matsumoto M."/>
            <person name="Wong P.S."/>
            <person name="Aburatani S."/>
            <person name="Fujibuchi W."/>
        </authorList>
    </citation>
    <scope>NUCLEOTIDE SEQUENCE [LARGE SCALE GENOMIC DNA]</scope>
    <source>
        <strain evidence="3 4">JPCC DA0580</strain>
    </source>
</reference>
<sequence length="130" mass="15120">MQILQLVPFHCLQFPNMSRHEEPERLRPGPIRSRNGWVLFVRGLPRETRETDLLDAFSDFGYVQSVKLHRNLNGTAKEYALIEFQEQSDAQDAINRMHGTQFLRQIIKVDWAFVAPVSDQPSLPIRRGSF</sequence>
<dbReference type="Pfam" id="PF00076">
    <property type="entry name" value="RRM_1"/>
    <property type="match status" value="1"/>
</dbReference>
<evidence type="ECO:0000313" key="3">
    <source>
        <dbReference type="EMBL" id="GAX16345.1"/>
    </source>
</evidence>
<name>A0A1Z5JQQ6_FISSO</name>
<proteinExistence type="predicted"/>
<dbReference type="InterPro" id="IPR000504">
    <property type="entry name" value="RRM_dom"/>
</dbReference>
<dbReference type="SMART" id="SM00360">
    <property type="entry name" value="RRM"/>
    <property type="match status" value="1"/>
</dbReference>
<dbReference type="SUPFAM" id="SSF54928">
    <property type="entry name" value="RNA-binding domain, RBD"/>
    <property type="match status" value="1"/>
</dbReference>
<accession>A0A1Z5JQQ6</accession>
<feature type="domain" description="RRM" evidence="2">
    <location>
        <begin position="37"/>
        <end position="114"/>
    </location>
</feature>
<dbReference type="OrthoDB" id="15688at2759"/>
<dbReference type="PANTHER" id="PTHR45894">
    <property type="entry name" value="RNA-BINDING PROTEIN 8A"/>
    <property type="match status" value="1"/>
</dbReference>
<dbReference type="EMBL" id="BDSP01000104">
    <property type="protein sequence ID" value="GAX16345.1"/>
    <property type="molecule type" value="Genomic_DNA"/>
</dbReference>
<organism evidence="3 4">
    <name type="scientific">Fistulifera solaris</name>
    <name type="common">Oleaginous diatom</name>
    <dbReference type="NCBI Taxonomy" id="1519565"/>
    <lineage>
        <taxon>Eukaryota</taxon>
        <taxon>Sar</taxon>
        <taxon>Stramenopiles</taxon>
        <taxon>Ochrophyta</taxon>
        <taxon>Bacillariophyta</taxon>
        <taxon>Bacillariophyceae</taxon>
        <taxon>Bacillariophycidae</taxon>
        <taxon>Naviculales</taxon>
        <taxon>Naviculaceae</taxon>
        <taxon>Fistulifera</taxon>
    </lineage>
</organism>
<dbReference type="InterPro" id="IPR035979">
    <property type="entry name" value="RBD_domain_sf"/>
</dbReference>
<dbReference type="GO" id="GO:0003723">
    <property type="term" value="F:RNA binding"/>
    <property type="evidence" value="ECO:0007669"/>
    <property type="project" value="UniProtKB-UniRule"/>
</dbReference>
<gene>
    <name evidence="3" type="ORF">FisN_27Lu063</name>
</gene>
<dbReference type="Proteomes" id="UP000198406">
    <property type="component" value="Unassembled WGS sequence"/>
</dbReference>
<keyword evidence="1" id="KW-0694">RNA-binding</keyword>
<dbReference type="FunCoup" id="A0A1Z5JQQ6">
    <property type="interactions" value="791"/>
</dbReference>
<keyword evidence="4" id="KW-1185">Reference proteome</keyword>
<dbReference type="AlphaFoldDB" id="A0A1Z5JQQ6"/>
<comment type="caution">
    <text evidence="3">The sequence shown here is derived from an EMBL/GenBank/DDBJ whole genome shotgun (WGS) entry which is preliminary data.</text>
</comment>